<dbReference type="InterPro" id="IPR036250">
    <property type="entry name" value="AcylCo_DH-like_C"/>
</dbReference>
<dbReference type="EMBL" id="KB822719">
    <property type="protein sequence ID" value="ETN41497.1"/>
    <property type="molecule type" value="Genomic_DNA"/>
</dbReference>
<keyword evidence="8" id="KW-1185">Reference proteome</keyword>
<dbReference type="InterPro" id="IPR009100">
    <property type="entry name" value="AcylCoA_DH/oxidase_NM_dom_sf"/>
</dbReference>
<dbReference type="InterPro" id="IPR009075">
    <property type="entry name" value="AcylCo_DH/oxidase_C"/>
</dbReference>
<evidence type="ECO:0008006" key="9">
    <source>
        <dbReference type="Google" id="ProtNLM"/>
    </source>
</evidence>
<dbReference type="InterPro" id="IPR013786">
    <property type="entry name" value="AcylCoA_DH/ox_N"/>
</dbReference>
<dbReference type="PANTHER" id="PTHR43884:SF12">
    <property type="entry name" value="ISOVALERYL-COA DEHYDROGENASE, MITOCHONDRIAL-RELATED"/>
    <property type="match status" value="1"/>
</dbReference>
<evidence type="ECO:0000256" key="4">
    <source>
        <dbReference type="ARBA" id="ARBA00022827"/>
    </source>
</evidence>
<evidence type="ECO:0000256" key="2">
    <source>
        <dbReference type="ARBA" id="ARBA00009347"/>
    </source>
</evidence>
<dbReference type="InterPro" id="IPR046373">
    <property type="entry name" value="Acyl-CoA_Oxase/DH_mid-dom_sf"/>
</dbReference>
<dbReference type="SUPFAM" id="SSF56645">
    <property type="entry name" value="Acyl-CoA dehydrogenase NM domain-like"/>
    <property type="match status" value="1"/>
</dbReference>
<dbReference type="HOGENOM" id="CLU_018204_3_0_1"/>
<dbReference type="PANTHER" id="PTHR43884">
    <property type="entry name" value="ACYL-COA DEHYDROGENASE"/>
    <property type="match status" value="1"/>
</dbReference>
<dbReference type="GO" id="GO:0046359">
    <property type="term" value="P:butyrate catabolic process"/>
    <property type="evidence" value="ECO:0007669"/>
    <property type="project" value="TreeGrafter"/>
</dbReference>
<organism evidence="7 8">
    <name type="scientific">Cyphellophora europaea (strain CBS 101466)</name>
    <name type="common">Phialophora europaea</name>
    <dbReference type="NCBI Taxonomy" id="1220924"/>
    <lineage>
        <taxon>Eukaryota</taxon>
        <taxon>Fungi</taxon>
        <taxon>Dikarya</taxon>
        <taxon>Ascomycota</taxon>
        <taxon>Pezizomycotina</taxon>
        <taxon>Eurotiomycetes</taxon>
        <taxon>Chaetothyriomycetidae</taxon>
        <taxon>Chaetothyriales</taxon>
        <taxon>Cyphellophoraceae</taxon>
        <taxon>Cyphellophora</taxon>
    </lineage>
</organism>
<dbReference type="InterPro" id="IPR037069">
    <property type="entry name" value="AcylCoA_DH/ox_N_sf"/>
</dbReference>
<evidence type="ECO:0000256" key="1">
    <source>
        <dbReference type="ARBA" id="ARBA00001974"/>
    </source>
</evidence>
<dbReference type="VEuPathDB" id="FungiDB:HMPREF1541_03433"/>
<evidence type="ECO:0000259" key="5">
    <source>
        <dbReference type="Pfam" id="PF00441"/>
    </source>
</evidence>
<dbReference type="Pfam" id="PF00441">
    <property type="entry name" value="Acyl-CoA_dh_1"/>
    <property type="match status" value="1"/>
</dbReference>
<feature type="domain" description="Acyl-CoA dehydrogenase/oxidase C-terminal" evidence="5">
    <location>
        <begin position="245"/>
        <end position="391"/>
    </location>
</feature>
<gene>
    <name evidence="7" type="ORF">HMPREF1541_03433</name>
</gene>
<dbReference type="AlphaFoldDB" id="W2RYI1"/>
<dbReference type="RefSeq" id="XP_008716006.1">
    <property type="nucleotide sequence ID" value="XM_008717784.1"/>
</dbReference>
<accession>W2RYI1</accession>
<name>W2RYI1_CYPE1</name>
<dbReference type="Proteomes" id="UP000030752">
    <property type="component" value="Unassembled WGS sequence"/>
</dbReference>
<dbReference type="CDD" id="cd00567">
    <property type="entry name" value="ACAD"/>
    <property type="match status" value="1"/>
</dbReference>
<dbReference type="SUPFAM" id="SSF47203">
    <property type="entry name" value="Acyl-CoA dehydrogenase C-terminal domain-like"/>
    <property type="match status" value="1"/>
</dbReference>
<dbReference type="GO" id="GO:0003995">
    <property type="term" value="F:acyl-CoA dehydrogenase activity"/>
    <property type="evidence" value="ECO:0007669"/>
    <property type="project" value="TreeGrafter"/>
</dbReference>
<evidence type="ECO:0000256" key="3">
    <source>
        <dbReference type="ARBA" id="ARBA00022630"/>
    </source>
</evidence>
<proteinExistence type="inferred from homology"/>
<feature type="domain" description="Acyl-CoA dehydrogenase/oxidase N-terminal" evidence="6">
    <location>
        <begin position="9"/>
        <end position="127"/>
    </location>
</feature>
<dbReference type="eggNOG" id="KOG0140">
    <property type="taxonomic scope" value="Eukaryota"/>
</dbReference>
<evidence type="ECO:0000313" key="7">
    <source>
        <dbReference type="EMBL" id="ETN41497.1"/>
    </source>
</evidence>
<dbReference type="STRING" id="1220924.W2RYI1"/>
<dbReference type="Gene3D" id="1.20.140.10">
    <property type="entry name" value="Butyryl-CoA Dehydrogenase, subunit A, domain 3"/>
    <property type="match status" value="1"/>
</dbReference>
<evidence type="ECO:0000313" key="8">
    <source>
        <dbReference type="Proteomes" id="UP000030752"/>
    </source>
</evidence>
<protein>
    <recommendedName>
        <fullName evidence="9">Acyl-CoA dehydrogenase/oxidase C-terminal domain-containing protein</fullName>
    </recommendedName>
</protein>
<sequence>MADSSLTIAQQEFRKSVRLFAREHLSTARDTYSLATSASQWQERFRSTKPIYQAAVAAGLLKAQIPAPLGGTSAGFVDMALMVEELYSVDTSASLTILGTGLGLTPLIFGGTPELQKKFLAPFLSGEGAPLASLVFSEPWGSANFADDSGEGFRTTAIWATNCSGWDDRGADLHCVVCRIPSSPRGVRSEVALLLVTRDDIAANEPQAYTVIEHPPTLGHTAVNGAHVRFTDLRVPKANLLAPPGAGASIVEATFTGSGALVGAMAVGIMRQTFAAALNWAKTEKRGSNEYMIEKQSVADLLVQIKTRLEASRSLCRRAAAAFPHAKLGAELCYQSKIFCSEAAVASVQDAINLVGVSAYRRDLPFAGLLEDAMVLPIFDGGNVGVRRRQIEALMKQEDYDGLED</sequence>
<reference evidence="7 8" key="1">
    <citation type="submission" date="2013-03" db="EMBL/GenBank/DDBJ databases">
        <title>The Genome Sequence of Phialophora europaea CBS 101466.</title>
        <authorList>
            <consortium name="The Broad Institute Genomics Platform"/>
            <person name="Cuomo C."/>
            <person name="de Hoog S."/>
            <person name="Gorbushina A."/>
            <person name="Walker B."/>
            <person name="Young S.K."/>
            <person name="Zeng Q."/>
            <person name="Gargeya S."/>
            <person name="Fitzgerald M."/>
            <person name="Haas B."/>
            <person name="Abouelleil A."/>
            <person name="Allen A.W."/>
            <person name="Alvarado L."/>
            <person name="Arachchi H.M."/>
            <person name="Berlin A.M."/>
            <person name="Chapman S.B."/>
            <person name="Gainer-Dewar J."/>
            <person name="Goldberg J."/>
            <person name="Griggs A."/>
            <person name="Gujja S."/>
            <person name="Hansen M."/>
            <person name="Howarth C."/>
            <person name="Imamovic A."/>
            <person name="Ireland A."/>
            <person name="Larimer J."/>
            <person name="McCowan C."/>
            <person name="Murphy C."/>
            <person name="Pearson M."/>
            <person name="Poon T.W."/>
            <person name="Priest M."/>
            <person name="Roberts A."/>
            <person name="Saif S."/>
            <person name="Shea T."/>
            <person name="Sisk P."/>
            <person name="Sykes S."/>
            <person name="Wortman J."/>
            <person name="Nusbaum C."/>
            <person name="Birren B."/>
        </authorList>
    </citation>
    <scope>NUCLEOTIDE SEQUENCE [LARGE SCALE GENOMIC DNA]</scope>
    <source>
        <strain evidence="7 8">CBS 101466</strain>
    </source>
</reference>
<keyword evidence="4" id="KW-0274">FAD</keyword>
<evidence type="ECO:0000259" key="6">
    <source>
        <dbReference type="Pfam" id="PF02771"/>
    </source>
</evidence>
<dbReference type="InParanoid" id="W2RYI1"/>
<dbReference type="GO" id="GO:0050660">
    <property type="term" value="F:flavin adenine dinucleotide binding"/>
    <property type="evidence" value="ECO:0007669"/>
    <property type="project" value="InterPro"/>
</dbReference>
<dbReference type="GeneID" id="19970772"/>
<dbReference type="Pfam" id="PF02771">
    <property type="entry name" value="Acyl-CoA_dh_N"/>
    <property type="match status" value="1"/>
</dbReference>
<dbReference type="GO" id="GO:0033539">
    <property type="term" value="P:fatty acid beta-oxidation using acyl-CoA dehydrogenase"/>
    <property type="evidence" value="ECO:0007669"/>
    <property type="project" value="TreeGrafter"/>
</dbReference>
<keyword evidence="3" id="KW-0285">Flavoprotein</keyword>
<dbReference type="OrthoDB" id="10016597at2759"/>
<dbReference type="Gene3D" id="2.40.110.10">
    <property type="entry name" value="Butyryl-CoA Dehydrogenase, subunit A, domain 2"/>
    <property type="match status" value="1"/>
</dbReference>
<comment type="cofactor">
    <cofactor evidence="1">
        <name>FAD</name>
        <dbReference type="ChEBI" id="CHEBI:57692"/>
    </cofactor>
</comment>
<comment type="similarity">
    <text evidence="2">Belongs to the acyl-CoA dehydrogenase family.</text>
</comment>
<dbReference type="Gene3D" id="1.10.540.10">
    <property type="entry name" value="Acyl-CoA dehydrogenase/oxidase, N-terminal domain"/>
    <property type="match status" value="1"/>
</dbReference>